<dbReference type="PANTHER" id="PTHR23282">
    <property type="entry name" value="APICAL ENDOSOMAL GLYCOPROTEIN PRECURSOR"/>
    <property type="match status" value="1"/>
</dbReference>
<feature type="domain" description="MAM" evidence="3">
    <location>
        <begin position="1"/>
        <end position="94"/>
    </location>
</feature>
<dbReference type="PANTHER" id="PTHR23282:SF101">
    <property type="entry name" value="MAM DOMAIN-CONTAINING PROTEIN"/>
    <property type="match status" value="1"/>
</dbReference>
<gene>
    <name evidence="4" type="ORF">HPB51_002917</name>
</gene>
<keyword evidence="5" id="KW-1185">Reference proteome</keyword>
<dbReference type="Pfam" id="PF00629">
    <property type="entry name" value="MAM"/>
    <property type="match status" value="1"/>
</dbReference>
<dbReference type="EMBL" id="JABSTU010000007">
    <property type="protein sequence ID" value="KAH8025021.1"/>
    <property type="molecule type" value="Genomic_DNA"/>
</dbReference>
<name>A0A9J6DS31_RHIMP</name>
<feature type="disulfide bond" evidence="2">
    <location>
        <begin position="581"/>
        <end position="599"/>
    </location>
</feature>
<accession>A0A9J6DS31</accession>
<feature type="domain" description="MAM" evidence="3">
    <location>
        <begin position="166"/>
        <end position="291"/>
    </location>
</feature>
<evidence type="ECO:0000313" key="5">
    <source>
        <dbReference type="Proteomes" id="UP000821866"/>
    </source>
</evidence>
<comment type="caution">
    <text evidence="4">The sequence shown here is derived from an EMBL/GenBank/DDBJ whole genome shotgun (WGS) entry which is preliminary data.</text>
</comment>
<dbReference type="PROSITE" id="PS50060">
    <property type="entry name" value="MAM_2"/>
    <property type="match status" value="2"/>
</dbReference>
<dbReference type="AlphaFoldDB" id="A0A9J6DS31"/>
<dbReference type="Gene3D" id="2.60.120.200">
    <property type="match status" value="2"/>
</dbReference>
<reference evidence="4" key="2">
    <citation type="submission" date="2021-09" db="EMBL/GenBank/DDBJ databases">
        <authorList>
            <person name="Jia N."/>
            <person name="Wang J."/>
            <person name="Shi W."/>
            <person name="Du L."/>
            <person name="Sun Y."/>
            <person name="Zhan W."/>
            <person name="Jiang J."/>
            <person name="Wang Q."/>
            <person name="Zhang B."/>
            <person name="Ji P."/>
            <person name="Sakyi L.B."/>
            <person name="Cui X."/>
            <person name="Yuan T."/>
            <person name="Jiang B."/>
            <person name="Yang W."/>
            <person name="Lam T.T.-Y."/>
            <person name="Chang Q."/>
            <person name="Ding S."/>
            <person name="Wang X."/>
            <person name="Zhu J."/>
            <person name="Ruan X."/>
            <person name="Zhao L."/>
            <person name="Wei J."/>
            <person name="Que T."/>
            <person name="Du C."/>
            <person name="Cheng J."/>
            <person name="Dai P."/>
            <person name="Han X."/>
            <person name="Huang E."/>
            <person name="Gao Y."/>
            <person name="Liu J."/>
            <person name="Shao H."/>
            <person name="Ye R."/>
            <person name="Li L."/>
            <person name="Wei W."/>
            <person name="Wang X."/>
            <person name="Wang C."/>
            <person name="Huo Q."/>
            <person name="Li W."/>
            <person name="Guo W."/>
            <person name="Chen H."/>
            <person name="Chen S."/>
            <person name="Zhou L."/>
            <person name="Zhou L."/>
            <person name="Ni X."/>
            <person name="Tian J."/>
            <person name="Zhou Y."/>
            <person name="Sheng Y."/>
            <person name="Liu T."/>
            <person name="Pan Y."/>
            <person name="Xia L."/>
            <person name="Li J."/>
            <person name="Zhao F."/>
            <person name="Cao W."/>
        </authorList>
    </citation>
    <scope>NUCLEOTIDE SEQUENCE</scope>
    <source>
        <strain evidence="4">Rmic-2018</strain>
        <tissue evidence="4">Larvae</tissue>
    </source>
</reference>
<dbReference type="InterPro" id="IPR036055">
    <property type="entry name" value="LDL_receptor-like_sf"/>
</dbReference>
<evidence type="ECO:0000256" key="1">
    <source>
        <dbReference type="ARBA" id="ARBA00023157"/>
    </source>
</evidence>
<dbReference type="Proteomes" id="UP000821866">
    <property type="component" value="Unassembled WGS sequence"/>
</dbReference>
<reference evidence="4" key="1">
    <citation type="journal article" date="2020" name="Cell">
        <title>Large-Scale Comparative Analyses of Tick Genomes Elucidate Their Genetic Diversity and Vector Capacities.</title>
        <authorList>
            <consortium name="Tick Genome and Microbiome Consortium (TIGMIC)"/>
            <person name="Jia N."/>
            <person name="Wang J."/>
            <person name="Shi W."/>
            <person name="Du L."/>
            <person name="Sun Y."/>
            <person name="Zhan W."/>
            <person name="Jiang J.F."/>
            <person name="Wang Q."/>
            <person name="Zhang B."/>
            <person name="Ji P."/>
            <person name="Bell-Sakyi L."/>
            <person name="Cui X.M."/>
            <person name="Yuan T.T."/>
            <person name="Jiang B.G."/>
            <person name="Yang W.F."/>
            <person name="Lam T.T."/>
            <person name="Chang Q.C."/>
            <person name="Ding S.J."/>
            <person name="Wang X.J."/>
            <person name="Zhu J.G."/>
            <person name="Ruan X.D."/>
            <person name="Zhao L."/>
            <person name="Wei J.T."/>
            <person name="Ye R.Z."/>
            <person name="Que T.C."/>
            <person name="Du C.H."/>
            <person name="Zhou Y.H."/>
            <person name="Cheng J.X."/>
            <person name="Dai P.F."/>
            <person name="Guo W.B."/>
            <person name="Han X.H."/>
            <person name="Huang E.J."/>
            <person name="Li L.F."/>
            <person name="Wei W."/>
            <person name="Gao Y.C."/>
            <person name="Liu J.Z."/>
            <person name="Shao H.Z."/>
            <person name="Wang X."/>
            <person name="Wang C.C."/>
            <person name="Yang T.C."/>
            <person name="Huo Q.B."/>
            <person name="Li W."/>
            <person name="Chen H.Y."/>
            <person name="Chen S.E."/>
            <person name="Zhou L.G."/>
            <person name="Ni X.B."/>
            <person name="Tian J.H."/>
            <person name="Sheng Y."/>
            <person name="Liu T."/>
            <person name="Pan Y.S."/>
            <person name="Xia L.Y."/>
            <person name="Li J."/>
            <person name="Zhao F."/>
            <person name="Cao W.C."/>
        </authorList>
    </citation>
    <scope>NUCLEOTIDE SEQUENCE</scope>
    <source>
        <strain evidence="4">Rmic-2018</strain>
    </source>
</reference>
<dbReference type="SMART" id="SM00192">
    <property type="entry name" value="LDLa"/>
    <property type="match status" value="1"/>
</dbReference>
<dbReference type="SUPFAM" id="SSF49899">
    <property type="entry name" value="Concanavalin A-like lectins/glucanases"/>
    <property type="match status" value="2"/>
</dbReference>
<sequence length="665" mass="74437">MICLTAWYHMFGSRGFILRLSARKTVNSTIWQSSPLFYQYGRTTADMWYKVQRTINMDGFHNQLTFDTLMLPKAANDSVVALGPIEATPAACDVLTDGEGYCDFEFDECDWKSANGWRRQQKAIVFQDPLTFDTQMLPKAANDSVVALGPIEATPGACDVFTDGEGYCDFEFDECDWKSADGWRRQQKATVFQDPVRGSHSGPDSSAYVLMATRASSSPSGTLVTSPEFPGDTEPHCFEFWYQQTGGSGVELQVEVLANGKSEVVWKKPLKPLTNDWMLGRVQITQRKTFKTFAHLSLATTVQFIKGPETSPPGLVTTAEDIGVPDHTIKTLQGQYLLREHDGSRLAPPSLQSVHACSATNRSYVRHILVARAWCIKRAKRVQFYQRNGNERSAGFCQHLRGRGLVERADSYRIIPKQVEREETKFEVERAGSFDLLAQDHTTQSEDGDRSKTLDPGGIFSLPDGPKVVDQLVAGYFLLYKSSGNVGNHSIIKLREPSRYSCISFWYYLPVLRRGVGLYLNGEEMKVTDRAWKRQQLQFTKNLIITALSGSSNKGFVAIDDLLLSETPCDEMGRSPRMFDCGKNQTVPVEKVCDFVPDCKNAADEQRCGRCDFSESTCGWDIRGFGNRGFLAWHHAPIGKVPRSPRTGSDARRSGKFLESALHLT</sequence>
<dbReference type="GO" id="GO:0016020">
    <property type="term" value="C:membrane"/>
    <property type="evidence" value="ECO:0007669"/>
    <property type="project" value="InterPro"/>
</dbReference>
<evidence type="ECO:0000259" key="3">
    <source>
        <dbReference type="PROSITE" id="PS50060"/>
    </source>
</evidence>
<dbReference type="SMART" id="SM00137">
    <property type="entry name" value="MAM"/>
    <property type="match status" value="1"/>
</dbReference>
<dbReference type="InterPro" id="IPR002172">
    <property type="entry name" value="LDrepeatLR_classA_rpt"/>
</dbReference>
<feature type="disulfide bond" evidence="2">
    <location>
        <begin position="593"/>
        <end position="608"/>
    </location>
</feature>
<dbReference type="PROSITE" id="PS50068">
    <property type="entry name" value="LDLRA_2"/>
    <property type="match status" value="1"/>
</dbReference>
<dbReference type="InterPro" id="IPR000998">
    <property type="entry name" value="MAM_dom"/>
</dbReference>
<comment type="caution">
    <text evidence="2">Lacks conserved residue(s) required for the propagation of feature annotation.</text>
</comment>
<dbReference type="InterPro" id="IPR051560">
    <property type="entry name" value="MAM_domain-containing"/>
</dbReference>
<dbReference type="VEuPathDB" id="VectorBase:LOC119169733"/>
<proteinExistence type="predicted"/>
<keyword evidence="1 2" id="KW-1015">Disulfide bond</keyword>
<protein>
    <recommendedName>
        <fullName evidence="3">MAM domain-containing protein</fullName>
    </recommendedName>
</protein>
<dbReference type="Gene3D" id="4.10.400.10">
    <property type="entry name" value="Low-density Lipoprotein Receptor"/>
    <property type="match status" value="1"/>
</dbReference>
<organism evidence="4 5">
    <name type="scientific">Rhipicephalus microplus</name>
    <name type="common">Cattle tick</name>
    <name type="synonym">Boophilus microplus</name>
    <dbReference type="NCBI Taxonomy" id="6941"/>
    <lineage>
        <taxon>Eukaryota</taxon>
        <taxon>Metazoa</taxon>
        <taxon>Ecdysozoa</taxon>
        <taxon>Arthropoda</taxon>
        <taxon>Chelicerata</taxon>
        <taxon>Arachnida</taxon>
        <taxon>Acari</taxon>
        <taxon>Parasitiformes</taxon>
        <taxon>Ixodida</taxon>
        <taxon>Ixodoidea</taxon>
        <taxon>Ixodidae</taxon>
        <taxon>Rhipicephalinae</taxon>
        <taxon>Rhipicephalus</taxon>
        <taxon>Boophilus</taxon>
    </lineage>
</organism>
<dbReference type="SUPFAM" id="SSF57424">
    <property type="entry name" value="LDL receptor-like module"/>
    <property type="match status" value="1"/>
</dbReference>
<evidence type="ECO:0000313" key="4">
    <source>
        <dbReference type="EMBL" id="KAH8025021.1"/>
    </source>
</evidence>
<dbReference type="InterPro" id="IPR013320">
    <property type="entry name" value="ConA-like_dom_sf"/>
</dbReference>
<evidence type="ECO:0000256" key="2">
    <source>
        <dbReference type="PROSITE-ProRule" id="PRU00124"/>
    </source>
</evidence>
<dbReference type="CDD" id="cd00112">
    <property type="entry name" value="LDLa"/>
    <property type="match status" value="1"/>
</dbReference>